<evidence type="ECO:0000313" key="2">
    <source>
        <dbReference type="Proteomes" id="UP001314170"/>
    </source>
</evidence>
<organism evidence="1 2">
    <name type="scientific">Dovyalis caffra</name>
    <dbReference type="NCBI Taxonomy" id="77055"/>
    <lineage>
        <taxon>Eukaryota</taxon>
        <taxon>Viridiplantae</taxon>
        <taxon>Streptophyta</taxon>
        <taxon>Embryophyta</taxon>
        <taxon>Tracheophyta</taxon>
        <taxon>Spermatophyta</taxon>
        <taxon>Magnoliopsida</taxon>
        <taxon>eudicotyledons</taxon>
        <taxon>Gunneridae</taxon>
        <taxon>Pentapetalae</taxon>
        <taxon>rosids</taxon>
        <taxon>fabids</taxon>
        <taxon>Malpighiales</taxon>
        <taxon>Salicaceae</taxon>
        <taxon>Flacourtieae</taxon>
        <taxon>Dovyalis</taxon>
    </lineage>
</organism>
<accession>A0AAV1SRR1</accession>
<comment type="caution">
    <text evidence="1">The sequence shown here is derived from an EMBL/GenBank/DDBJ whole genome shotgun (WGS) entry which is preliminary data.</text>
</comment>
<protein>
    <submittedName>
        <fullName evidence="1">Uncharacterized protein</fullName>
    </submittedName>
</protein>
<name>A0AAV1SRR1_9ROSI</name>
<dbReference type="EMBL" id="CAWUPB010001195">
    <property type="protein sequence ID" value="CAK7355533.1"/>
    <property type="molecule type" value="Genomic_DNA"/>
</dbReference>
<proteinExistence type="predicted"/>
<dbReference type="Proteomes" id="UP001314170">
    <property type="component" value="Unassembled WGS sequence"/>
</dbReference>
<feature type="non-terminal residue" evidence="1">
    <location>
        <position position="1"/>
    </location>
</feature>
<keyword evidence="2" id="KW-1185">Reference proteome</keyword>
<reference evidence="1 2" key="1">
    <citation type="submission" date="2024-01" db="EMBL/GenBank/DDBJ databases">
        <authorList>
            <person name="Waweru B."/>
        </authorList>
    </citation>
    <scope>NUCLEOTIDE SEQUENCE [LARGE SCALE GENOMIC DNA]</scope>
</reference>
<evidence type="ECO:0000313" key="1">
    <source>
        <dbReference type="EMBL" id="CAK7355533.1"/>
    </source>
</evidence>
<sequence>IRTKHLPTRLIKKAKKQSNPDAPARSILNKAFLISSSKGEDISQSFLEVDTKERIISTSESFDATVEEANNSKK</sequence>
<gene>
    <name evidence="1" type="ORF">DCAF_LOCUS25793</name>
</gene>
<dbReference type="AlphaFoldDB" id="A0AAV1SRR1"/>